<dbReference type="Proteomes" id="UP001162156">
    <property type="component" value="Unassembled WGS sequence"/>
</dbReference>
<dbReference type="SUPFAM" id="SSF57535">
    <property type="entry name" value="Complement control module/SCR domain"/>
    <property type="match status" value="1"/>
</dbReference>
<feature type="domain" description="Sushi" evidence="5">
    <location>
        <begin position="12"/>
        <end position="77"/>
    </location>
</feature>
<evidence type="ECO:0000259" key="4">
    <source>
        <dbReference type="PROSITE" id="PS50825"/>
    </source>
</evidence>
<reference evidence="6" key="1">
    <citation type="journal article" date="2023" name="Insect Mol. Biol.">
        <title>Genome sequencing provides insights into the evolution of gene families encoding plant cell wall-degrading enzymes in longhorned beetles.</title>
        <authorList>
            <person name="Shin N.R."/>
            <person name="Okamura Y."/>
            <person name="Kirsch R."/>
            <person name="Pauchet Y."/>
        </authorList>
    </citation>
    <scope>NUCLEOTIDE SEQUENCE</scope>
    <source>
        <strain evidence="6">RBIC_L_NR</strain>
    </source>
</reference>
<feature type="domain" description="HYR" evidence="4">
    <location>
        <begin position="35"/>
        <end position="128"/>
    </location>
</feature>
<dbReference type="SMART" id="SM00032">
    <property type="entry name" value="CCP"/>
    <property type="match status" value="1"/>
</dbReference>
<gene>
    <name evidence="6" type="ORF">NQ314_017804</name>
</gene>
<sequence length="180" mass="20473">MYILIFKCFLAIKCNKLPQIKFGKFEPISCSFGKQEFGKKCKIICNEGFKIGGPAEKQCTGARGTWDSKFEDTICADNSKLEVSVWLKPSIKSIPEYKFQIGKTAVTYFAQDAFHNRAKCTFYVTVGDDELPTIENCVDPPTFLTSELNGANITWDEPHVYDNSQKVKVSLHNLFYLWLI</sequence>
<accession>A0AAV8WTL8</accession>
<evidence type="ECO:0000259" key="5">
    <source>
        <dbReference type="PROSITE" id="PS50923"/>
    </source>
</evidence>
<dbReference type="PANTHER" id="PTHR24273:SF32">
    <property type="entry name" value="HYALIN"/>
    <property type="match status" value="1"/>
</dbReference>
<keyword evidence="1" id="KW-0677">Repeat</keyword>
<evidence type="ECO:0000256" key="2">
    <source>
        <dbReference type="ARBA" id="ARBA00023157"/>
    </source>
</evidence>
<dbReference type="PROSITE" id="PS50825">
    <property type="entry name" value="HYR"/>
    <property type="match status" value="1"/>
</dbReference>
<dbReference type="PROSITE" id="PS50923">
    <property type="entry name" value="SUSHI"/>
    <property type="match status" value="1"/>
</dbReference>
<comment type="caution">
    <text evidence="6">The sequence shown here is derived from an EMBL/GenBank/DDBJ whole genome shotgun (WGS) entry which is preliminary data.</text>
</comment>
<keyword evidence="3" id="KW-0768">Sushi</keyword>
<keyword evidence="2" id="KW-1015">Disulfide bond</keyword>
<organism evidence="6 7">
    <name type="scientific">Rhamnusium bicolor</name>
    <dbReference type="NCBI Taxonomy" id="1586634"/>
    <lineage>
        <taxon>Eukaryota</taxon>
        <taxon>Metazoa</taxon>
        <taxon>Ecdysozoa</taxon>
        <taxon>Arthropoda</taxon>
        <taxon>Hexapoda</taxon>
        <taxon>Insecta</taxon>
        <taxon>Pterygota</taxon>
        <taxon>Neoptera</taxon>
        <taxon>Endopterygota</taxon>
        <taxon>Coleoptera</taxon>
        <taxon>Polyphaga</taxon>
        <taxon>Cucujiformia</taxon>
        <taxon>Chrysomeloidea</taxon>
        <taxon>Cerambycidae</taxon>
        <taxon>Lepturinae</taxon>
        <taxon>Rhagiini</taxon>
        <taxon>Rhamnusium</taxon>
    </lineage>
</organism>
<dbReference type="AlphaFoldDB" id="A0AAV8WTL8"/>
<protein>
    <recommendedName>
        <fullName evidence="8">Sushi domain-containing protein</fullName>
    </recommendedName>
</protein>
<dbReference type="InterPro" id="IPR035976">
    <property type="entry name" value="Sushi/SCR/CCP_sf"/>
</dbReference>
<dbReference type="InterPro" id="IPR000436">
    <property type="entry name" value="Sushi_SCR_CCP_dom"/>
</dbReference>
<keyword evidence="7" id="KW-1185">Reference proteome</keyword>
<dbReference type="EMBL" id="JANEYF010004977">
    <property type="protein sequence ID" value="KAJ8929511.1"/>
    <property type="molecule type" value="Genomic_DNA"/>
</dbReference>
<evidence type="ECO:0000313" key="6">
    <source>
        <dbReference type="EMBL" id="KAJ8929511.1"/>
    </source>
</evidence>
<evidence type="ECO:0000256" key="1">
    <source>
        <dbReference type="ARBA" id="ARBA00022737"/>
    </source>
</evidence>
<dbReference type="PANTHER" id="PTHR24273">
    <property type="entry name" value="FI04643P-RELATED"/>
    <property type="match status" value="1"/>
</dbReference>
<dbReference type="Gene3D" id="2.10.70.10">
    <property type="entry name" value="Complement Module, domain 1"/>
    <property type="match status" value="1"/>
</dbReference>
<comment type="caution">
    <text evidence="3">Lacks conserved residue(s) required for the propagation of feature annotation.</text>
</comment>
<evidence type="ECO:0000313" key="7">
    <source>
        <dbReference type="Proteomes" id="UP001162156"/>
    </source>
</evidence>
<dbReference type="CDD" id="cd00033">
    <property type="entry name" value="CCP"/>
    <property type="match status" value="1"/>
</dbReference>
<dbReference type="InterPro" id="IPR003410">
    <property type="entry name" value="HYR_dom"/>
</dbReference>
<evidence type="ECO:0000256" key="3">
    <source>
        <dbReference type="PROSITE-ProRule" id="PRU00302"/>
    </source>
</evidence>
<dbReference type="Pfam" id="PF02494">
    <property type="entry name" value="HYR"/>
    <property type="match status" value="1"/>
</dbReference>
<proteinExistence type="predicted"/>
<evidence type="ECO:0008006" key="8">
    <source>
        <dbReference type="Google" id="ProtNLM"/>
    </source>
</evidence>
<name>A0AAV8WTL8_9CUCU</name>